<evidence type="ECO:0000259" key="17">
    <source>
        <dbReference type="Pfam" id="PF14849"/>
    </source>
</evidence>
<evidence type="ECO:0000256" key="13">
    <source>
        <dbReference type="HAMAP-Rule" id="MF_01810"/>
    </source>
</evidence>
<feature type="chain" id="PRO_5021807128" description="Membrane protein insertase YidC" evidence="15">
    <location>
        <begin position="28"/>
        <end position="561"/>
    </location>
</feature>
<evidence type="ECO:0000256" key="3">
    <source>
        <dbReference type="ARBA" id="ARBA00015325"/>
    </source>
</evidence>
<dbReference type="PANTHER" id="PTHR12428">
    <property type="entry name" value="OXA1"/>
    <property type="match status" value="1"/>
</dbReference>
<proteinExistence type="inferred from homology"/>
<feature type="domain" description="Membrane insertase YidC N-terminal" evidence="17">
    <location>
        <begin position="80"/>
        <end position="359"/>
    </location>
</feature>
<feature type="transmembrane region" description="Helical" evidence="13">
    <location>
        <begin position="371"/>
        <end position="392"/>
    </location>
</feature>
<keyword evidence="10 13" id="KW-0143">Chaperone</keyword>
<evidence type="ECO:0000256" key="4">
    <source>
        <dbReference type="ARBA" id="ARBA00022448"/>
    </source>
</evidence>
<keyword evidence="6 13" id="KW-0812">Transmembrane</keyword>
<dbReference type="InterPro" id="IPR047196">
    <property type="entry name" value="YidC_ALB_C"/>
</dbReference>
<dbReference type="AlphaFoldDB" id="A0A516V6B0"/>
<dbReference type="RefSeq" id="WP_143879576.1">
    <property type="nucleotide sequence ID" value="NZ_BAABLZ010000001.1"/>
</dbReference>
<keyword evidence="7 13" id="KW-0653">Protein transport</keyword>
<feature type="region of interest" description="Disordered" evidence="14">
    <location>
        <begin position="34"/>
        <end position="56"/>
    </location>
</feature>
<dbReference type="HAMAP" id="MF_01810">
    <property type="entry name" value="YidC_type1"/>
    <property type="match status" value="1"/>
</dbReference>
<evidence type="ECO:0000313" key="18">
    <source>
        <dbReference type="EMBL" id="QDQ74066.1"/>
    </source>
</evidence>
<evidence type="ECO:0000256" key="2">
    <source>
        <dbReference type="ARBA" id="ARBA00010527"/>
    </source>
</evidence>
<keyword evidence="15" id="KW-0732">Signal</keyword>
<dbReference type="PANTHER" id="PTHR12428:SF65">
    <property type="entry name" value="CYTOCHROME C OXIDASE ASSEMBLY PROTEIN COX18, MITOCHONDRIAL"/>
    <property type="match status" value="1"/>
</dbReference>
<feature type="domain" description="Membrane insertase YidC/Oxa/ALB C-terminal" evidence="16">
    <location>
        <begin position="371"/>
        <end position="549"/>
    </location>
</feature>
<evidence type="ECO:0000256" key="15">
    <source>
        <dbReference type="SAM" id="SignalP"/>
    </source>
</evidence>
<evidence type="ECO:0000259" key="16">
    <source>
        <dbReference type="Pfam" id="PF02096"/>
    </source>
</evidence>
<feature type="compositionally biased region" description="Low complexity" evidence="14">
    <location>
        <begin position="34"/>
        <end position="51"/>
    </location>
</feature>
<keyword evidence="4 13" id="KW-0813">Transport</keyword>
<dbReference type="GO" id="GO:0005886">
    <property type="term" value="C:plasma membrane"/>
    <property type="evidence" value="ECO:0007669"/>
    <property type="project" value="UniProtKB-SubCell"/>
</dbReference>
<keyword evidence="9 13" id="KW-0472">Membrane</keyword>
<accession>A0A516V6B0</accession>
<evidence type="ECO:0000256" key="1">
    <source>
        <dbReference type="ARBA" id="ARBA00004429"/>
    </source>
</evidence>
<feature type="signal peptide" evidence="15">
    <location>
        <begin position="1"/>
        <end position="27"/>
    </location>
</feature>
<dbReference type="InterPro" id="IPR028053">
    <property type="entry name" value="Membr_insert_YidC_N"/>
</dbReference>
<comment type="subcellular location">
    <subcellularLocation>
        <location evidence="1">Cell inner membrane</location>
        <topology evidence="1">Multi-pass membrane protein</topology>
    </subcellularLocation>
    <subcellularLocation>
        <location evidence="13">Cell membrane</location>
        <topology evidence="13">Multi-pass membrane protein</topology>
    </subcellularLocation>
</comment>
<feature type="transmembrane region" description="Helical" evidence="13">
    <location>
        <begin position="477"/>
        <end position="494"/>
    </location>
</feature>
<keyword evidence="19" id="KW-1185">Reference proteome</keyword>
<name>A0A516V6B0_9GAMM</name>
<evidence type="ECO:0000256" key="9">
    <source>
        <dbReference type="ARBA" id="ARBA00023136"/>
    </source>
</evidence>
<feature type="transmembrane region" description="Helical" evidence="13">
    <location>
        <begin position="515"/>
        <end position="537"/>
    </location>
</feature>
<dbReference type="InterPro" id="IPR019998">
    <property type="entry name" value="Membr_insert_YidC"/>
</dbReference>
<dbReference type="OrthoDB" id="9780552at2"/>
<evidence type="ECO:0000256" key="12">
    <source>
        <dbReference type="ARBA" id="ARBA00033342"/>
    </source>
</evidence>
<dbReference type="CDD" id="cd20070">
    <property type="entry name" value="5TM_YidC_Alb3"/>
    <property type="match status" value="1"/>
</dbReference>
<sequence length="561" mass="61812">MNQTRNLLFFAWLAVATLLWMQWSADHAPKAPATANATTAQSAPAATAGVPSPNGTIPTAPGAALVQPVQPAVVQAMPTVEVRTDVLRLQLAGDGVQVADLLQYPRSEAANSEPVRLLDTAPTQFYAANSAWMSGAGASAKPLAFAPVDAARSVSLAPAQQQLVVPFEARTAEGVVVRREYVLTRGSYVIAVRDRVRNDGTAAWQGYVSRQLVRVPQQLKSSMVNPESYSFHGATWFSPSDGYERRRFDDKYLKDGHLDKTISGGWLAILQHHFFVAWIPQKDQGALYALAQNGMQDSISASGPQFTLAPGQSGSSDARLWIGPKLVSQLKAQDVPGLDRAVDYSRFALFAMLGQGLFWILSHLHALIGNWGWAIIGLVVLLKIALFPLSNAQYKSAAQMRRFQPRLQQLKERYGDDKQKYQQAMLELYKKEKINPMGGCLPVIPQMLIFMTLYWVLSEAVELRQAPWIGWIHDLTARDPYFILPVLNAGIMFATQHMMPAAPGMDPTQQKMMKFMPLIFGVVLMFLPAGLVLYQVANGGLGLAQQWYMLRKYGEPKAKTA</sequence>
<keyword evidence="5 13" id="KW-1003">Cell membrane</keyword>
<dbReference type="CDD" id="cd19961">
    <property type="entry name" value="EcYidC-like_peri"/>
    <property type="match status" value="1"/>
</dbReference>
<comment type="similarity">
    <text evidence="2 13">Belongs to the OXA1/ALB3/YidC family. Type 1 subfamily.</text>
</comment>
<dbReference type="GO" id="GO:0015031">
    <property type="term" value="P:protein transport"/>
    <property type="evidence" value="ECO:0007669"/>
    <property type="project" value="UniProtKB-KW"/>
</dbReference>
<dbReference type="GO" id="GO:0032977">
    <property type="term" value="F:membrane insertase activity"/>
    <property type="evidence" value="ECO:0007669"/>
    <property type="project" value="InterPro"/>
</dbReference>
<dbReference type="Proteomes" id="UP000315891">
    <property type="component" value="Chromosome"/>
</dbReference>
<dbReference type="InterPro" id="IPR038221">
    <property type="entry name" value="YidC_periplasmic_sf"/>
</dbReference>
<dbReference type="NCBIfam" id="TIGR03593">
    <property type="entry name" value="yidC_nterm"/>
    <property type="match status" value="1"/>
</dbReference>
<evidence type="ECO:0000256" key="7">
    <source>
        <dbReference type="ARBA" id="ARBA00022927"/>
    </source>
</evidence>
<dbReference type="PRINTS" id="PR01900">
    <property type="entry name" value="YIDCPROTEIN"/>
</dbReference>
<evidence type="ECO:0000256" key="8">
    <source>
        <dbReference type="ARBA" id="ARBA00022989"/>
    </source>
</evidence>
<comment type="subunit">
    <text evidence="13">Interacts with the Sec translocase complex via SecD. Specifically interacts with transmembrane segments of nascent integral membrane proteins during membrane integration.</text>
</comment>
<dbReference type="GO" id="GO:0051205">
    <property type="term" value="P:protein insertion into membrane"/>
    <property type="evidence" value="ECO:0007669"/>
    <property type="project" value="TreeGrafter"/>
</dbReference>
<evidence type="ECO:0000256" key="11">
    <source>
        <dbReference type="ARBA" id="ARBA00033245"/>
    </source>
</evidence>
<dbReference type="NCBIfam" id="NF002352">
    <property type="entry name" value="PRK01318.1-3"/>
    <property type="match status" value="1"/>
</dbReference>
<organism evidence="18 19">
    <name type="scientific">Pseudoluteimonas lycopersici</name>
    <dbReference type="NCBI Taxonomy" id="1324796"/>
    <lineage>
        <taxon>Bacteria</taxon>
        <taxon>Pseudomonadati</taxon>
        <taxon>Pseudomonadota</taxon>
        <taxon>Gammaproteobacteria</taxon>
        <taxon>Lysobacterales</taxon>
        <taxon>Lysobacteraceae</taxon>
        <taxon>Pseudoluteimonas</taxon>
    </lineage>
</organism>
<dbReference type="InterPro" id="IPR001708">
    <property type="entry name" value="YidC/ALB3/OXA1/COX18"/>
</dbReference>
<comment type="function">
    <text evidence="13">Required for the insertion and/or proper folding and/or complex formation of integral membrane proteins into the membrane. Involved in integration of membrane proteins that insert both dependently and independently of the Sec translocase complex, as well as at least some lipoproteins. Aids folding of multispanning membrane proteins.</text>
</comment>
<dbReference type="Gene3D" id="2.70.98.90">
    <property type="match status" value="1"/>
</dbReference>
<gene>
    <name evidence="13 18" type="primary">yidC</name>
    <name evidence="18" type="ORF">FNZ56_09320</name>
</gene>
<protein>
    <recommendedName>
        <fullName evidence="3 13">Membrane protein insertase YidC</fullName>
    </recommendedName>
    <alternativeName>
        <fullName evidence="12 13">Foldase YidC</fullName>
    </alternativeName>
    <alternativeName>
        <fullName evidence="11 13">Membrane integrase YidC</fullName>
    </alternativeName>
    <alternativeName>
        <fullName evidence="13">Membrane protein YidC</fullName>
    </alternativeName>
</protein>
<dbReference type="NCBIfam" id="TIGR03592">
    <property type="entry name" value="yidC_oxa1_cterm"/>
    <property type="match status" value="1"/>
</dbReference>
<dbReference type="Pfam" id="PF02096">
    <property type="entry name" value="60KD_IMP"/>
    <property type="match status" value="1"/>
</dbReference>
<evidence type="ECO:0000256" key="14">
    <source>
        <dbReference type="SAM" id="MobiDB-lite"/>
    </source>
</evidence>
<dbReference type="Pfam" id="PF14849">
    <property type="entry name" value="YidC_periplas"/>
    <property type="match status" value="1"/>
</dbReference>
<keyword evidence="8 13" id="KW-1133">Transmembrane helix</keyword>
<evidence type="ECO:0000256" key="10">
    <source>
        <dbReference type="ARBA" id="ARBA00023186"/>
    </source>
</evidence>
<dbReference type="PRINTS" id="PR00701">
    <property type="entry name" value="60KDINNERMP"/>
</dbReference>
<evidence type="ECO:0000313" key="19">
    <source>
        <dbReference type="Proteomes" id="UP000315891"/>
    </source>
</evidence>
<feature type="transmembrane region" description="Helical" evidence="13">
    <location>
        <begin position="439"/>
        <end position="457"/>
    </location>
</feature>
<reference evidence="18 19" key="1">
    <citation type="submission" date="2019-07" db="EMBL/GenBank/DDBJ databases">
        <title>Lysobacter weifangensis sp. nov., isolated from bensulfuron-methyl contaminated farmland soil.</title>
        <authorList>
            <person name="Zhao H."/>
        </authorList>
    </citation>
    <scope>NUCLEOTIDE SEQUENCE [LARGE SCALE GENOMIC DNA]</scope>
    <source>
        <strain evidence="18 19">CC-Bw-6</strain>
    </source>
</reference>
<evidence type="ECO:0000256" key="5">
    <source>
        <dbReference type="ARBA" id="ARBA00022475"/>
    </source>
</evidence>
<evidence type="ECO:0000256" key="6">
    <source>
        <dbReference type="ARBA" id="ARBA00022692"/>
    </source>
</evidence>
<dbReference type="EMBL" id="CP041742">
    <property type="protein sequence ID" value="QDQ74066.1"/>
    <property type="molecule type" value="Genomic_DNA"/>
</dbReference>
<dbReference type="InterPro" id="IPR028055">
    <property type="entry name" value="YidC/Oxa/ALB_C"/>
</dbReference>